<dbReference type="GO" id="GO:0030288">
    <property type="term" value="C:outer membrane-bounded periplasmic space"/>
    <property type="evidence" value="ECO:0007669"/>
    <property type="project" value="InterPro"/>
</dbReference>
<dbReference type="Proteomes" id="UP000318590">
    <property type="component" value="Unassembled WGS sequence"/>
</dbReference>
<dbReference type="NCBIfam" id="TIGR00787">
    <property type="entry name" value="dctP"/>
    <property type="match status" value="1"/>
</dbReference>
<comment type="similarity">
    <text evidence="2">Belongs to the bacterial solute-binding protein 7 family.</text>
</comment>
<keyword evidence="5" id="KW-0574">Periplasm</keyword>
<keyword evidence="7" id="KW-1185">Reference proteome</keyword>
<dbReference type="InterPro" id="IPR018389">
    <property type="entry name" value="DctP_fam"/>
</dbReference>
<sequence length="387" mass="42944">MWCGWRWIFRRRNARRADSQIKVGRGCRPSEPTKGSEGAPNWLCPGPLQQLSWEEPSMTYQKNLGAFALIAASGLAVASPALSETVLKVGLIDPPAHIDVVATQRVADRVAELTDGEVKMEVYPAAQLGFANDMLSGLKLGTVEMFVGATTWLGTFETDFWISGTLYVFNDQEQARAMHQSDAFKGMAEDLVANHGIRVLAQNWDRGPRNFIATREVATIEDLEGLKIRVPPQESWIENFKLAGAAATPMPLSETFTGLQQGIVESTEQASNWLYGNKYHTIANHLTRTNHNYEETGVMISETVYQSLTEDQRAAIAQALDEVTDWHNEQVAAQIAEAEEKMAAEGVAIADVDVDAWKEHFRSNFDTIVEIVGYSPELVESLKAEWK</sequence>
<dbReference type="OrthoDB" id="7822595at2"/>
<keyword evidence="4" id="KW-0732">Signal</keyword>
<dbReference type="PANTHER" id="PTHR33376">
    <property type="match status" value="1"/>
</dbReference>
<evidence type="ECO:0000313" key="6">
    <source>
        <dbReference type="EMBL" id="TRD15348.1"/>
    </source>
</evidence>
<protein>
    <submittedName>
        <fullName evidence="6">TRAP transporter substrate-binding protein</fullName>
    </submittedName>
</protein>
<evidence type="ECO:0000256" key="3">
    <source>
        <dbReference type="ARBA" id="ARBA00022448"/>
    </source>
</evidence>
<dbReference type="NCBIfam" id="NF037995">
    <property type="entry name" value="TRAP_S1"/>
    <property type="match status" value="1"/>
</dbReference>
<gene>
    <name evidence="6" type="ORF">FEV53_16770</name>
</gene>
<dbReference type="AlphaFoldDB" id="A0A547PMH7"/>
<dbReference type="Gene3D" id="3.40.190.170">
    <property type="entry name" value="Bacterial extracellular solute-binding protein, family 7"/>
    <property type="match status" value="1"/>
</dbReference>
<accession>A0A547PMH7</accession>
<evidence type="ECO:0000256" key="5">
    <source>
        <dbReference type="ARBA" id="ARBA00022764"/>
    </source>
</evidence>
<reference evidence="6 7" key="1">
    <citation type="submission" date="2019-06" db="EMBL/GenBank/DDBJ databases">
        <title>Paenimaribius caenipelagi gen. nov., sp. nov., isolated from a tidal flat.</title>
        <authorList>
            <person name="Yoon J.-H."/>
        </authorList>
    </citation>
    <scope>NUCLEOTIDE SEQUENCE [LARGE SCALE GENOMIC DNA]</scope>
    <source>
        <strain evidence="6 7">JBTF-M29</strain>
    </source>
</reference>
<dbReference type="PANTHER" id="PTHR33376:SF4">
    <property type="entry name" value="SIALIC ACID-BINDING PERIPLASMIC PROTEIN SIAP"/>
    <property type="match status" value="1"/>
</dbReference>
<dbReference type="InterPro" id="IPR038404">
    <property type="entry name" value="TRAP_DctP_sf"/>
</dbReference>
<evidence type="ECO:0000256" key="1">
    <source>
        <dbReference type="ARBA" id="ARBA00004418"/>
    </source>
</evidence>
<dbReference type="EMBL" id="VFSV01000046">
    <property type="protein sequence ID" value="TRD15348.1"/>
    <property type="molecule type" value="Genomic_DNA"/>
</dbReference>
<comment type="subcellular location">
    <subcellularLocation>
        <location evidence="1">Periplasm</location>
    </subcellularLocation>
</comment>
<evidence type="ECO:0000256" key="4">
    <source>
        <dbReference type="ARBA" id="ARBA00022729"/>
    </source>
</evidence>
<dbReference type="GO" id="GO:0055085">
    <property type="term" value="P:transmembrane transport"/>
    <property type="evidence" value="ECO:0007669"/>
    <property type="project" value="InterPro"/>
</dbReference>
<evidence type="ECO:0000256" key="2">
    <source>
        <dbReference type="ARBA" id="ARBA00009023"/>
    </source>
</evidence>
<name>A0A547PMH7_9RHOB</name>
<proteinExistence type="inferred from homology"/>
<dbReference type="Pfam" id="PF03480">
    <property type="entry name" value="DctP"/>
    <property type="match status" value="1"/>
</dbReference>
<keyword evidence="3" id="KW-0813">Transport</keyword>
<dbReference type="InterPro" id="IPR004682">
    <property type="entry name" value="TRAP_DctP"/>
</dbReference>
<evidence type="ECO:0000313" key="7">
    <source>
        <dbReference type="Proteomes" id="UP000318590"/>
    </source>
</evidence>
<organism evidence="6 7">
    <name type="scientific">Palleronia caenipelagi</name>
    <dbReference type="NCBI Taxonomy" id="2489174"/>
    <lineage>
        <taxon>Bacteria</taxon>
        <taxon>Pseudomonadati</taxon>
        <taxon>Pseudomonadota</taxon>
        <taxon>Alphaproteobacteria</taxon>
        <taxon>Rhodobacterales</taxon>
        <taxon>Roseobacteraceae</taxon>
        <taxon>Palleronia</taxon>
    </lineage>
</organism>
<dbReference type="CDD" id="cd13603">
    <property type="entry name" value="PBP2_TRAP_Siap_TeaA_like"/>
    <property type="match status" value="1"/>
</dbReference>
<comment type="caution">
    <text evidence="6">The sequence shown here is derived from an EMBL/GenBank/DDBJ whole genome shotgun (WGS) entry which is preliminary data.</text>
</comment>